<protein>
    <submittedName>
        <fullName evidence="1">Uncharacterized protein</fullName>
    </submittedName>
</protein>
<dbReference type="Proteomes" id="UP000180253">
    <property type="component" value="Unassembled WGS sequence"/>
</dbReference>
<dbReference type="EMBL" id="MNAN01000018">
    <property type="protein sequence ID" value="OHU97141.1"/>
    <property type="molecule type" value="Genomic_DNA"/>
</dbReference>
<name>A0A1S1NEB4_9GAMM</name>
<evidence type="ECO:0000313" key="2">
    <source>
        <dbReference type="Proteomes" id="UP000180253"/>
    </source>
</evidence>
<accession>A0A1S1NEB4</accession>
<reference evidence="1 2" key="1">
    <citation type="submission" date="2016-10" db="EMBL/GenBank/DDBJ databases">
        <title>Pseudoalteromonas amylolytica sp. nov., isolated from the surface seawater.</title>
        <authorList>
            <person name="Wu Y.-H."/>
            <person name="Cheng H."/>
            <person name="Jin X.-B."/>
            <person name="Wang C.-S."/>
            <person name="Xu X.-W."/>
        </authorList>
    </citation>
    <scope>NUCLEOTIDE SEQUENCE [LARGE SCALE GENOMIC DNA]</scope>
    <source>
        <strain evidence="1 2">JCM 12483</strain>
    </source>
</reference>
<organism evidence="1 2">
    <name type="scientific">Pseudoalteromonas byunsanensis</name>
    <dbReference type="NCBI Taxonomy" id="327939"/>
    <lineage>
        <taxon>Bacteria</taxon>
        <taxon>Pseudomonadati</taxon>
        <taxon>Pseudomonadota</taxon>
        <taxon>Gammaproteobacteria</taxon>
        <taxon>Alteromonadales</taxon>
        <taxon>Pseudoalteromonadaceae</taxon>
        <taxon>Pseudoalteromonas</taxon>
    </lineage>
</organism>
<evidence type="ECO:0000313" key="1">
    <source>
        <dbReference type="EMBL" id="OHU97141.1"/>
    </source>
</evidence>
<gene>
    <name evidence="1" type="ORF">BIW53_02140</name>
</gene>
<comment type="caution">
    <text evidence="1">The sequence shown here is derived from an EMBL/GenBank/DDBJ whole genome shotgun (WGS) entry which is preliminary data.</text>
</comment>
<sequence>MIVINNIQLDNAVWTDEYDYQGVAEQTERALNGAQHIEKTAIVGRPITIESALEAAALYIALFEHSQTELAAFDITIRGTTFNVVWDHSQKPVTGSPLQYFSDSEPTHFENITLRLKTV</sequence>
<dbReference type="RefSeq" id="WP_070990166.1">
    <property type="nucleotide sequence ID" value="NZ_CBCSHD010000008.1"/>
</dbReference>
<dbReference type="STRING" id="327939.BIW53_02140"/>
<dbReference type="AlphaFoldDB" id="A0A1S1NEB4"/>
<dbReference type="OrthoDB" id="5432576at2"/>
<proteinExistence type="predicted"/>
<keyword evidence="2" id="KW-1185">Reference proteome</keyword>